<dbReference type="PANTHER" id="PTHR10794:SF63">
    <property type="entry name" value="ALPHA_BETA HYDROLASE 1, ISOFORM A"/>
    <property type="match status" value="1"/>
</dbReference>
<dbReference type="PANTHER" id="PTHR10794">
    <property type="entry name" value="ABHYDROLASE DOMAIN-CONTAINING PROTEIN"/>
    <property type="match status" value="1"/>
</dbReference>
<evidence type="ECO:0000259" key="3">
    <source>
        <dbReference type="Pfam" id="PF00561"/>
    </source>
</evidence>
<dbReference type="InterPro" id="IPR050960">
    <property type="entry name" value="AB_hydrolase_4_sf"/>
</dbReference>
<proteinExistence type="inferred from homology"/>
<reference evidence="4 5" key="1">
    <citation type="journal article" date="2024" name="Microbiol. Resour. Announc.">
        <title>Genome annotations for the ascomycete fungi Trichoderma harzianum, Trichoderma aggressivum, and Purpureocillium lilacinum.</title>
        <authorList>
            <person name="Beijen E.P.W."/>
            <person name="Ohm R.A."/>
        </authorList>
    </citation>
    <scope>NUCLEOTIDE SEQUENCE [LARGE SCALE GENOMIC DNA]</scope>
    <source>
        <strain evidence="4 5">CBS 150709</strain>
    </source>
</reference>
<dbReference type="InterPro" id="IPR012020">
    <property type="entry name" value="ABHD4"/>
</dbReference>
<dbReference type="PIRSF" id="PIRSF005211">
    <property type="entry name" value="Ab_hydro_YheT"/>
    <property type="match status" value="1"/>
</dbReference>
<dbReference type="EMBL" id="JAWRVI010000732">
    <property type="protein sequence ID" value="KAK4059711.1"/>
    <property type="molecule type" value="Genomic_DNA"/>
</dbReference>
<evidence type="ECO:0000256" key="1">
    <source>
        <dbReference type="ARBA" id="ARBA00010884"/>
    </source>
</evidence>
<evidence type="ECO:0000313" key="4">
    <source>
        <dbReference type="EMBL" id="KAK4059711.1"/>
    </source>
</evidence>
<evidence type="ECO:0000313" key="5">
    <source>
        <dbReference type="Proteomes" id="UP001287286"/>
    </source>
</evidence>
<accession>A0ABR0BBK8</accession>
<organism evidence="4 5">
    <name type="scientific">Purpureocillium lilacinum</name>
    <name type="common">Paecilomyces lilacinus</name>
    <dbReference type="NCBI Taxonomy" id="33203"/>
    <lineage>
        <taxon>Eukaryota</taxon>
        <taxon>Fungi</taxon>
        <taxon>Dikarya</taxon>
        <taxon>Ascomycota</taxon>
        <taxon>Pezizomycotina</taxon>
        <taxon>Sordariomycetes</taxon>
        <taxon>Hypocreomycetidae</taxon>
        <taxon>Hypocreales</taxon>
        <taxon>Ophiocordycipitaceae</taxon>
        <taxon>Purpureocillium</taxon>
    </lineage>
</organism>
<dbReference type="SUPFAM" id="SSF53474">
    <property type="entry name" value="alpha/beta-Hydrolases"/>
    <property type="match status" value="1"/>
</dbReference>
<dbReference type="InterPro" id="IPR000073">
    <property type="entry name" value="AB_hydrolase_1"/>
</dbReference>
<dbReference type="Gene3D" id="3.40.50.1820">
    <property type="entry name" value="alpha/beta hydrolase"/>
    <property type="match status" value="1"/>
</dbReference>
<gene>
    <name evidence="4" type="ORF">Purlil1_14326</name>
</gene>
<evidence type="ECO:0000256" key="2">
    <source>
        <dbReference type="SAM" id="MobiDB-lite"/>
    </source>
</evidence>
<sequence>MEWLGRAKTHFTHAPSPRPVRQKDGTETDLLKICESTTPSCHLSPLLFNGHVQTMWTAVKPSGPPVFYRRKVFDADHKTYKGIFAVDFAVEPFEKMDETLPRNTVYFTDEQLRAMPSDDSKPMLEVLHGLSGGSHEVYLRQAIAPLIGRGGWEVCVVNSRGCARSKIASGVLYNARATWDVRQTIKWLHGNFPRRPLFGMGFSQGANMLTNYCGEEGDDCLLEAVVVVSNPFNLEICSKMLQNNLLGRELYLRVMGPAMKRLITAHWTEIEKSTDLDPAVLETITHLHEFDREVQYVVSPWSTAAIEGG</sequence>
<feature type="region of interest" description="Disordered" evidence="2">
    <location>
        <begin position="1"/>
        <end position="25"/>
    </location>
</feature>
<comment type="similarity">
    <text evidence="1">Belongs to the AB hydrolase superfamily. AB hydrolase 4 family.</text>
</comment>
<keyword evidence="5" id="KW-1185">Reference proteome</keyword>
<dbReference type="Proteomes" id="UP001287286">
    <property type="component" value="Unassembled WGS sequence"/>
</dbReference>
<protein>
    <recommendedName>
        <fullName evidence="3">AB hydrolase-1 domain-containing protein</fullName>
    </recommendedName>
</protein>
<dbReference type="Pfam" id="PF00561">
    <property type="entry name" value="Abhydrolase_1"/>
    <property type="match status" value="1"/>
</dbReference>
<dbReference type="InterPro" id="IPR029058">
    <property type="entry name" value="AB_hydrolase_fold"/>
</dbReference>
<name>A0ABR0BBK8_PURLI</name>
<feature type="domain" description="AB hydrolase-1" evidence="3">
    <location>
        <begin position="126"/>
        <end position="234"/>
    </location>
</feature>
<comment type="caution">
    <text evidence="4">The sequence shown here is derived from an EMBL/GenBank/DDBJ whole genome shotgun (WGS) entry which is preliminary data.</text>
</comment>